<sequence length="51" mass="5564">PSANALLYTAKSKRSEIGPCDNLQPLCALRLVPLCIRLPHAVTANRYLTLS</sequence>
<proteinExistence type="predicted"/>
<evidence type="ECO:0000313" key="2">
    <source>
        <dbReference type="Proteomes" id="UP001529510"/>
    </source>
</evidence>
<dbReference type="AlphaFoldDB" id="A0ABD0N2M8"/>
<dbReference type="EMBL" id="JAMKFB020000024">
    <property type="protein sequence ID" value="KAL0156422.1"/>
    <property type="molecule type" value="Genomic_DNA"/>
</dbReference>
<comment type="caution">
    <text evidence="1">The sequence shown here is derived from an EMBL/GenBank/DDBJ whole genome shotgun (WGS) entry which is preliminary data.</text>
</comment>
<dbReference type="Proteomes" id="UP001529510">
    <property type="component" value="Unassembled WGS sequence"/>
</dbReference>
<organism evidence="1 2">
    <name type="scientific">Cirrhinus mrigala</name>
    <name type="common">Mrigala</name>
    <dbReference type="NCBI Taxonomy" id="683832"/>
    <lineage>
        <taxon>Eukaryota</taxon>
        <taxon>Metazoa</taxon>
        <taxon>Chordata</taxon>
        <taxon>Craniata</taxon>
        <taxon>Vertebrata</taxon>
        <taxon>Euteleostomi</taxon>
        <taxon>Actinopterygii</taxon>
        <taxon>Neopterygii</taxon>
        <taxon>Teleostei</taxon>
        <taxon>Ostariophysi</taxon>
        <taxon>Cypriniformes</taxon>
        <taxon>Cyprinidae</taxon>
        <taxon>Labeoninae</taxon>
        <taxon>Labeonini</taxon>
        <taxon>Cirrhinus</taxon>
    </lineage>
</organism>
<reference evidence="1 2" key="1">
    <citation type="submission" date="2024-05" db="EMBL/GenBank/DDBJ databases">
        <title>Genome sequencing and assembly of Indian major carp, Cirrhinus mrigala (Hamilton, 1822).</title>
        <authorList>
            <person name="Mohindra V."/>
            <person name="Chowdhury L.M."/>
            <person name="Lal K."/>
            <person name="Jena J.K."/>
        </authorList>
    </citation>
    <scope>NUCLEOTIDE SEQUENCE [LARGE SCALE GENOMIC DNA]</scope>
    <source>
        <strain evidence="1">CM1030</strain>
        <tissue evidence="1">Blood</tissue>
    </source>
</reference>
<protein>
    <submittedName>
        <fullName evidence="1">Uncharacterized protein</fullName>
    </submittedName>
</protein>
<accession>A0ABD0N2M8</accession>
<feature type="non-terminal residue" evidence="1">
    <location>
        <position position="1"/>
    </location>
</feature>
<evidence type="ECO:0000313" key="1">
    <source>
        <dbReference type="EMBL" id="KAL0156422.1"/>
    </source>
</evidence>
<keyword evidence="2" id="KW-1185">Reference proteome</keyword>
<gene>
    <name evidence="1" type="ORF">M9458_047668</name>
</gene>
<name>A0ABD0N2M8_CIRMR</name>